<keyword evidence="2 7" id="KW-0444">Lipid biosynthesis</keyword>
<dbReference type="HAMAP" id="MF_01217">
    <property type="entry name" value="Acyl_carrier"/>
    <property type="match status" value="1"/>
</dbReference>
<organism evidence="10 11">
    <name type="scientific">Parvibacter caecicola</name>
    <dbReference type="NCBI Taxonomy" id="747645"/>
    <lineage>
        <taxon>Bacteria</taxon>
        <taxon>Bacillati</taxon>
        <taxon>Actinomycetota</taxon>
        <taxon>Coriobacteriia</taxon>
        <taxon>Coriobacteriales</taxon>
        <taxon>Coriobacteriaceae</taxon>
        <taxon>Parvibacter</taxon>
    </lineage>
</organism>
<feature type="domain" description="Carrier" evidence="8">
    <location>
        <begin position="1"/>
        <end position="73"/>
    </location>
</feature>
<dbReference type="PROSITE" id="PS00012">
    <property type="entry name" value="PHOSPHOPANTETHEINE"/>
    <property type="match status" value="1"/>
</dbReference>
<sequence>MATIDTVREVLVENLDLDPEAITAEATMEGLGIDSLDMVELVCDIEERCEIEFGEPEGLTTIGDIVAHIDSLK</sequence>
<dbReference type="GO" id="GO:0005737">
    <property type="term" value="C:cytoplasm"/>
    <property type="evidence" value="ECO:0007669"/>
    <property type="project" value="UniProtKB-SubCell"/>
</dbReference>
<reference evidence="10 11" key="1">
    <citation type="submission" date="2019-04" db="EMBL/GenBank/DDBJ databases">
        <title>Microbes associate with the intestines of laboratory mice.</title>
        <authorList>
            <person name="Navarre W."/>
            <person name="Wong E."/>
            <person name="Huang K.C."/>
            <person name="Tropini C."/>
            <person name="Ng K."/>
            <person name="Yu B."/>
        </authorList>
    </citation>
    <scope>NUCLEOTIDE SEQUENCE [LARGE SCALE GENOMIC DNA]</scope>
    <source>
        <strain evidence="10 11">NM48_B13</strain>
    </source>
</reference>
<keyword evidence="4 7" id="KW-0276">Fatty acid metabolism</keyword>
<dbReference type="GeneID" id="93356840"/>
<comment type="caution">
    <text evidence="10">The sequence shown here is derived from an EMBL/GenBank/DDBJ whole genome shotgun (WGS) entry which is preliminary data.</text>
</comment>
<comment type="pathway">
    <text evidence="7">Lipid metabolism; fatty acid biosynthesis.</text>
</comment>
<dbReference type="InterPro" id="IPR036736">
    <property type="entry name" value="ACP-like_sf"/>
</dbReference>
<evidence type="ECO:0000256" key="2">
    <source>
        <dbReference type="ARBA" id="ARBA00022516"/>
    </source>
</evidence>
<dbReference type="EMBL" id="JACHYA010000002">
    <property type="protein sequence ID" value="MBB3171047.1"/>
    <property type="molecule type" value="Genomic_DNA"/>
</dbReference>
<keyword evidence="11" id="KW-1185">Reference proteome</keyword>
<evidence type="ECO:0000313" key="9">
    <source>
        <dbReference type="EMBL" id="MBB3171047.1"/>
    </source>
</evidence>
<name>A0A3N0A9X9_9ACTN</name>
<accession>A0A3N0A9X9</accession>
<evidence type="ECO:0000313" key="11">
    <source>
        <dbReference type="Proteomes" id="UP000309454"/>
    </source>
</evidence>
<dbReference type="GO" id="GO:0000036">
    <property type="term" value="F:acyl carrier activity"/>
    <property type="evidence" value="ECO:0007669"/>
    <property type="project" value="UniProtKB-UniRule"/>
</dbReference>
<evidence type="ECO:0000313" key="10">
    <source>
        <dbReference type="EMBL" id="TJW11204.1"/>
    </source>
</evidence>
<dbReference type="Proteomes" id="UP000530850">
    <property type="component" value="Unassembled WGS sequence"/>
</dbReference>
<dbReference type="InterPro" id="IPR009081">
    <property type="entry name" value="PP-bd_ACP"/>
</dbReference>
<dbReference type="OrthoDB" id="9806381at2"/>
<dbReference type="InterPro" id="IPR006162">
    <property type="entry name" value="Ppantetheine_attach_site"/>
</dbReference>
<evidence type="ECO:0000256" key="5">
    <source>
        <dbReference type="ARBA" id="ARBA00023098"/>
    </source>
</evidence>
<comment type="subcellular location">
    <subcellularLocation>
        <location evidence="7">Cytoplasm</location>
    </subcellularLocation>
</comment>
<evidence type="ECO:0000259" key="8">
    <source>
        <dbReference type="PROSITE" id="PS50075"/>
    </source>
</evidence>
<dbReference type="SUPFAM" id="SSF47336">
    <property type="entry name" value="ACP-like"/>
    <property type="match status" value="1"/>
</dbReference>
<dbReference type="AlphaFoldDB" id="A0A3N0A9X9"/>
<gene>
    <name evidence="7" type="primary">acpP</name>
    <name evidence="10" type="ORF">E5982_03010</name>
    <name evidence="9" type="ORF">FHR31_000859</name>
</gene>
<dbReference type="PROSITE" id="PS50075">
    <property type="entry name" value="CARRIER"/>
    <property type="match status" value="1"/>
</dbReference>
<evidence type="ECO:0000256" key="4">
    <source>
        <dbReference type="ARBA" id="ARBA00022832"/>
    </source>
</evidence>
<evidence type="ECO:0000256" key="7">
    <source>
        <dbReference type="HAMAP-Rule" id="MF_01217"/>
    </source>
</evidence>
<dbReference type="Gene3D" id="1.10.1200.10">
    <property type="entry name" value="ACP-like"/>
    <property type="match status" value="1"/>
</dbReference>
<evidence type="ECO:0000256" key="1">
    <source>
        <dbReference type="ARBA" id="ARBA00022450"/>
    </source>
</evidence>
<keyword evidence="1 7" id="KW-0596">Phosphopantetheine</keyword>
<dbReference type="Proteomes" id="UP000309454">
    <property type="component" value="Unassembled WGS sequence"/>
</dbReference>
<proteinExistence type="inferred from homology"/>
<keyword evidence="3 7" id="KW-0597">Phosphoprotein</keyword>
<evidence type="ECO:0000256" key="3">
    <source>
        <dbReference type="ARBA" id="ARBA00022553"/>
    </source>
</evidence>
<keyword evidence="5 7" id="KW-0443">Lipid metabolism</keyword>
<comment type="PTM">
    <text evidence="7">4'-phosphopantetheine is transferred from CoA to a specific serine of apo-ACP by AcpS. This modification is essential for activity because fatty acids are bound in thioester linkage to the sulfhydryl of the prosthetic group.</text>
</comment>
<keyword evidence="7" id="KW-0963">Cytoplasm</keyword>
<reference evidence="9 12" key="2">
    <citation type="submission" date="2020-08" db="EMBL/GenBank/DDBJ databases">
        <title>Sequencing the genomes of 1000 actinobacteria strains.</title>
        <authorList>
            <person name="Klenk H.-P."/>
        </authorList>
    </citation>
    <scope>NUCLEOTIDE SEQUENCE [LARGE SCALE GENOMIC DNA]</scope>
    <source>
        <strain evidence="9 12">DSM 22242</strain>
    </source>
</reference>
<dbReference type="EMBL" id="SSTM01000002">
    <property type="protein sequence ID" value="TJW11204.1"/>
    <property type="molecule type" value="Genomic_DNA"/>
</dbReference>
<dbReference type="RefSeq" id="WP_123185530.1">
    <property type="nucleotide sequence ID" value="NZ_CANPEU010000015.1"/>
</dbReference>
<protein>
    <recommendedName>
        <fullName evidence="7">Acyl carrier protein</fullName>
        <shortName evidence="7">ACP</shortName>
    </recommendedName>
</protein>
<evidence type="ECO:0000256" key="6">
    <source>
        <dbReference type="ARBA" id="ARBA00023160"/>
    </source>
</evidence>
<dbReference type="UniPathway" id="UPA00094"/>
<evidence type="ECO:0000313" key="12">
    <source>
        <dbReference type="Proteomes" id="UP000530850"/>
    </source>
</evidence>
<feature type="modified residue" description="O-(pantetheine 4'-phosphoryl)serine" evidence="7">
    <location>
        <position position="35"/>
    </location>
</feature>
<comment type="function">
    <text evidence="7">Carrier of the growing fatty acid chain in fatty acid biosynthesis.</text>
</comment>
<comment type="similarity">
    <text evidence="7">Belongs to the acyl carrier protein (ACP) family.</text>
</comment>
<dbReference type="InterPro" id="IPR003231">
    <property type="entry name" value="ACP"/>
</dbReference>
<dbReference type="Pfam" id="PF00550">
    <property type="entry name" value="PP-binding"/>
    <property type="match status" value="1"/>
</dbReference>
<keyword evidence="6 7" id="KW-0275">Fatty acid biosynthesis</keyword>